<dbReference type="Proteomes" id="UP000789920">
    <property type="component" value="Unassembled WGS sequence"/>
</dbReference>
<organism evidence="1 2">
    <name type="scientific">Racocetra persica</name>
    <dbReference type="NCBI Taxonomy" id="160502"/>
    <lineage>
        <taxon>Eukaryota</taxon>
        <taxon>Fungi</taxon>
        <taxon>Fungi incertae sedis</taxon>
        <taxon>Mucoromycota</taxon>
        <taxon>Glomeromycotina</taxon>
        <taxon>Glomeromycetes</taxon>
        <taxon>Diversisporales</taxon>
        <taxon>Gigasporaceae</taxon>
        <taxon>Racocetra</taxon>
    </lineage>
</organism>
<proteinExistence type="predicted"/>
<name>A0ACA9RCD6_9GLOM</name>
<comment type="caution">
    <text evidence="1">The sequence shown here is derived from an EMBL/GenBank/DDBJ whole genome shotgun (WGS) entry which is preliminary data.</text>
</comment>
<dbReference type="EMBL" id="CAJVQC010048328">
    <property type="protein sequence ID" value="CAG8786062.1"/>
    <property type="molecule type" value="Genomic_DNA"/>
</dbReference>
<accession>A0ACA9RCD6</accession>
<evidence type="ECO:0000313" key="2">
    <source>
        <dbReference type="Proteomes" id="UP000789920"/>
    </source>
</evidence>
<reference evidence="1" key="1">
    <citation type="submission" date="2021-06" db="EMBL/GenBank/DDBJ databases">
        <authorList>
            <person name="Kallberg Y."/>
            <person name="Tangrot J."/>
            <person name="Rosling A."/>
        </authorList>
    </citation>
    <scope>NUCLEOTIDE SEQUENCE</scope>
    <source>
        <strain evidence="1">MA461A</strain>
    </source>
</reference>
<sequence>MSFHIHRILEIEPLEFNKEIIDLTSNNNNSQHSDHQSNESPRPGIFPWIISEKMQTLIEKFENTILSQFPYVPCSICSRLMYPEKSMWIHRNPNTLYPLENYKSLVVNPIPPANRIAICHSCKLNPTRNYPPYLHPIPPEIESVPLRLRKHLSLIFLHCSLGRTPGANPFSEYRTLVGTMNYSQNFNSLNLYSGLLGAYLTSPTSTQSALPPWFENSLINATNWLKENNPYIR</sequence>
<evidence type="ECO:0000313" key="1">
    <source>
        <dbReference type="EMBL" id="CAG8786062.1"/>
    </source>
</evidence>
<keyword evidence="2" id="KW-1185">Reference proteome</keyword>
<protein>
    <submittedName>
        <fullName evidence="1">28742_t:CDS:1</fullName>
    </submittedName>
</protein>
<gene>
    <name evidence="1" type="ORF">RPERSI_LOCUS18318</name>
</gene>